<protein>
    <recommendedName>
        <fullName evidence="2">Putative snRNP Sm-like protein</fullName>
    </recommendedName>
</protein>
<dbReference type="SMART" id="SM00651">
    <property type="entry name" value="Sm"/>
    <property type="match status" value="1"/>
</dbReference>
<dbReference type="InterPro" id="IPR010920">
    <property type="entry name" value="LSM_dom_sf"/>
</dbReference>
<keyword evidence="3" id="KW-0687">Ribonucleoprotein</keyword>
<dbReference type="AlphaFoldDB" id="A0A8T4C7I8"/>
<dbReference type="GO" id="GO:1990904">
    <property type="term" value="C:ribonucleoprotein complex"/>
    <property type="evidence" value="ECO:0007669"/>
    <property type="project" value="UniProtKB-KW"/>
</dbReference>
<reference evidence="5" key="1">
    <citation type="submission" date="2019-03" db="EMBL/GenBank/DDBJ databases">
        <title>Lake Tanganyika Metagenome-Assembled Genomes (MAGs).</title>
        <authorList>
            <person name="Tran P."/>
        </authorList>
    </citation>
    <scope>NUCLEOTIDE SEQUENCE</scope>
    <source>
        <strain evidence="5">M_DeepCast_50m_m2_156</strain>
    </source>
</reference>
<dbReference type="InterPro" id="IPR016487">
    <property type="entry name" value="Lsm6/sSmF"/>
</dbReference>
<evidence type="ECO:0000259" key="4">
    <source>
        <dbReference type="PROSITE" id="PS52002"/>
    </source>
</evidence>
<dbReference type="SUPFAM" id="SSF50182">
    <property type="entry name" value="Sm-like ribonucleoproteins"/>
    <property type="match status" value="1"/>
</dbReference>
<sequence length="77" mass="8508">MTTNQNASRPFDLLSDSIGKPVLVELKGGFSFRGVLKAFDVHMNIVMENAESWENGSPKTKYGKIILRGDNILLISP</sequence>
<comment type="caution">
    <text evidence="5">The sequence shown here is derived from an EMBL/GenBank/DDBJ whole genome shotgun (WGS) entry which is preliminary data.</text>
</comment>
<name>A0A8T4C7I8_9ARCH</name>
<evidence type="ECO:0000256" key="1">
    <source>
        <dbReference type="ARBA" id="ARBA00006850"/>
    </source>
</evidence>
<dbReference type="InterPro" id="IPR047575">
    <property type="entry name" value="Sm"/>
</dbReference>
<dbReference type="InterPro" id="IPR022901">
    <property type="entry name" value="snRNP_Sm-like_arc"/>
</dbReference>
<dbReference type="PANTHER" id="PTHR11021:SF0">
    <property type="entry name" value="SMALL NUCLEAR RIBONUCLEOPROTEIN F"/>
    <property type="match status" value="1"/>
</dbReference>
<dbReference type="Proteomes" id="UP000774699">
    <property type="component" value="Unassembled WGS sequence"/>
</dbReference>
<evidence type="ECO:0000313" key="5">
    <source>
        <dbReference type="EMBL" id="MBM3282572.1"/>
    </source>
</evidence>
<dbReference type="GO" id="GO:0003723">
    <property type="term" value="F:RNA binding"/>
    <property type="evidence" value="ECO:0007669"/>
    <property type="project" value="InterPro"/>
</dbReference>
<organism evidence="5 6">
    <name type="scientific">Candidatus Iainarchaeum sp</name>
    <dbReference type="NCBI Taxonomy" id="3101447"/>
    <lineage>
        <taxon>Archaea</taxon>
        <taxon>Candidatus Iainarchaeota</taxon>
        <taxon>Candidatus Iainarchaeia</taxon>
        <taxon>Candidatus Iainarchaeales</taxon>
        <taxon>Candidatus Iainarchaeaceae</taxon>
        <taxon>Candidatus Iainarchaeum</taxon>
    </lineage>
</organism>
<dbReference type="EMBL" id="VGJJ01000048">
    <property type="protein sequence ID" value="MBM3282572.1"/>
    <property type="molecule type" value="Genomic_DNA"/>
</dbReference>
<dbReference type="GO" id="GO:0000398">
    <property type="term" value="P:mRNA splicing, via spliceosome"/>
    <property type="evidence" value="ECO:0007669"/>
    <property type="project" value="InterPro"/>
</dbReference>
<dbReference type="CDD" id="cd01731">
    <property type="entry name" value="archaeal_Sm1"/>
    <property type="match status" value="1"/>
</dbReference>
<dbReference type="PANTHER" id="PTHR11021">
    <property type="entry name" value="SMALL NUCLEAR RIBONUCLEOPROTEIN F SNRNP-F"/>
    <property type="match status" value="1"/>
</dbReference>
<evidence type="ECO:0000256" key="3">
    <source>
        <dbReference type="ARBA" id="ARBA00023274"/>
    </source>
</evidence>
<evidence type="ECO:0000256" key="2">
    <source>
        <dbReference type="ARBA" id="ARBA00021121"/>
    </source>
</evidence>
<dbReference type="InterPro" id="IPR001163">
    <property type="entry name" value="Sm_dom_euk/arc"/>
</dbReference>
<dbReference type="Pfam" id="PF01423">
    <property type="entry name" value="LSM"/>
    <property type="match status" value="1"/>
</dbReference>
<dbReference type="PROSITE" id="PS52002">
    <property type="entry name" value="SM"/>
    <property type="match status" value="1"/>
</dbReference>
<feature type="domain" description="Sm" evidence="4">
    <location>
        <begin position="9"/>
        <end position="77"/>
    </location>
</feature>
<gene>
    <name evidence="5" type="ORF">FJY86_04525</name>
</gene>
<dbReference type="Gene3D" id="2.30.30.100">
    <property type="match status" value="1"/>
</dbReference>
<proteinExistence type="inferred from homology"/>
<comment type="similarity">
    <text evidence="1">Belongs to the snRNP Sm proteins family.</text>
</comment>
<accession>A0A8T4C7I8</accession>
<evidence type="ECO:0000313" key="6">
    <source>
        <dbReference type="Proteomes" id="UP000774699"/>
    </source>
</evidence>